<feature type="compositionally biased region" description="Polar residues" evidence="1">
    <location>
        <begin position="10"/>
        <end position="24"/>
    </location>
</feature>
<evidence type="ECO:0000256" key="2">
    <source>
        <dbReference type="SAM" id="Phobius"/>
    </source>
</evidence>
<dbReference type="Proteomes" id="UP000324800">
    <property type="component" value="Unassembled WGS sequence"/>
</dbReference>
<name>A0A5J4WBM2_9EUKA</name>
<proteinExistence type="predicted"/>
<sequence length="215" mass="24999">MADPQGWAAQRSTQSQRPIWQSQNEEVKQESPMEITTKHLLIRLEWEPSILLRNPGFPIKLNRGQKHQQKKQEDEEEKWFNKTQNCQGEDQMVVVSTRGKIERNIRGKASKLNIMQMSNFIVFFKCIVYLVTTIALIVEIVYKTEASSLNIRHDNLYSMRILATAQTKQAVYEKDSLVIETEIIQEFEAVGDSMLSQSKQIIDLYVNIYDDTDDI</sequence>
<gene>
    <name evidence="3" type="ORF">EZS28_012408</name>
</gene>
<dbReference type="AlphaFoldDB" id="A0A5J4WBM2"/>
<keyword evidence="2" id="KW-1133">Transmembrane helix</keyword>
<protein>
    <submittedName>
        <fullName evidence="3">Uncharacterized protein</fullName>
    </submittedName>
</protein>
<evidence type="ECO:0000256" key="1">
    <source>
        <dbReference type="SAM" id="MobiDB-lite"/>
    </source>
</evidence>
<dbReference type="EMBL" id="SNRW01002669">
    <property type="protein sequence ID" value="KAA6392066.1"/>
    <property type="molecule type" value="Genomic_DNA"/>
</dbReference>
<feature type="transmembrane region" description="Helical" evidence="2">
    <location>
        <begin position="120"/>
        <end position="142"/>
    </location>
</feature>
<comment type="caution">
    <text evidence="3">The sequence shown here is derived from an EMBL/GenBank/DDBJ whole genome shotgun (WGS) entry which is preliminary data.</text>
</comment>
<feature type="region of interest" description="Disordered" evidence="1">
    <location>
        <begin position="1"/>
        <end position="31"/>
    </location>
</feature>
<reference evidence="3 4" key="1">
    <citation type="submission" date="2019-03" db="EMBL/GenBank/DDBJ databases">
        <title>Single cell metagenomics reveals metabolic interactions within the superorganism composed of flagellate Streblomastix strix and complex community of Bacteroidetes bacteria on its surface.</title>
        <authorList>
            <person name="Treitli S.C."/>
            <person name="Kolisko M."/>
            <person name="Husnik F."/>
            <person name="Keeling P."/>
            <person name="Hampl V."/>
        </authorList>
    </citation>
    <scope>NUCLEOTIDE SEQUENCE [LARGE SCALE GENOMIC DNA]</scope>
    <source>
        <strain evidence="3">ST1C</strain>
    </source>
</reference>
<keyword evidence="2" id="KW-0472">Membrane</keyword>
<organism evidence="3 4">
    <name type="scientific">Streblomastix strix</name>
    <dbReference type="NCBI Taxonomy" id="222440"/>
    <lineage>
        <taxon>Eukaryota</taxon>
        <taxon>Metamonada</taxon>
        <taxon>Preaxostyla</taxon>
        <taxon>Oxymonadida</taxon>
        <taxon>Streblomastigidae</taxon>
        <taxon>Streblomastix</taxon>
    </lineage>
</organism>
<evidence type="ECO:0000313" key="3">
    <source>
        <dbReference type="EMBL" id="KAA6392066.1"/>
    </source>
</evidence>
<evidence type="ECO:0000313" key="4">
    <source>
        <dbReference type="Proteomes" id="UP000324800"/>
    </source>
</evidence>
<accession>A0A5J4WBM2</accession>
<keyword evidence="2" id="KW-0812">Transmembrane</keyword>